<dbReference type="PANTHER" id="PTHR34071:SF2">
    <property type="entry name" value="FLAVIN-NUCLEOTIDE-BINDING PROTEIN"/>
    <property type="match status" value="1"/>
</dbReference>
<sequence>MSETEADIPASAAPSEKTRAKRYHWLARYDRETIDAIIDAGIVCQVGYVIDGMPYVTPTGHWRIDDHVYWHGSSASRMLKAQQKGIPVCFTVTHLDGFAFARAAVNHNVQYRSIMAFGQAEICDEETKRHALQVFTDRMAPGLWAYARPPSEQEWKATKVLRMKLDEVSAKVQAGVSDEDDGDYASDCWAGSIPFRLVQLDPIPDPKLRPGVEAPEIVRSFRYPGVV</sequence>
<dbReference type="PANTHER" id="PTHR34071">
    <property type="entry name" value="5-NITROIMIDAZOLE ANTIBIOTICS RESISTANCE PROTEIN, NIMA-FAMILY-RELATED PROTEIN-RELATED"/>
    <property type="match status" value="1"/>
</dbReference>
<comment type="caution">
    <text evidence="1">The sequence shown here is derived from an EMBL/GenBank/DDBJ whole genome shotgun (WGS) entry which is preliminary data.</text>
</comment>
<gene>
    <name evidence="1" type="ORF">DI565_08920</name>
</gene>
<reference evidence="1 2" key="1">
    <citation type="submission" date="2017-08" db="EMBL/GenBank/DDBJ databases">
        <title>Infants hospitalized years apart are colonized by the same room-sourced microbial strains.</title>
        <authorList>
            <person name="Brooks B."/>
            <person name="Olm M.R."/>
            <person name="Firek B.A."/>
            <person name="Baker R."/>
            <person name="Thomas B.C."/>
            <person name="Morowitz M.J."/>
            <person name="Banfield J.F."/>
        </authorList>
    </citation>
    <scope>NUCLEOTIDE SEQUENCE [LARGE SCALE GENOMIC DNA]</scope>
    <source>
        <strain evidence="1">S2_005_003_R2_43</strain>
    </source>
</reference>
<accession>A0A2W5KIT3</accession>
<dbReference type="EMBL" id="QFPN01000004">
    <property type="protein sequence ID" value="PZQ15929.1"/>
    <property type="molecule type" value="Genomic_DNA"/>
</dbReference>
<organism evidence="1 2">
    <name type="scientific">Ancylobacter novellus</name>
    <name type="common">Thiobacillus novellus</name>
    <dbReference type="NCBI Taxonomy" id="921"/>
    <lineage>
        <taxon>Bacteria</taxon>
        <taxon>Pseudomonadati</taxon>
        <taxon>Pseudomonadota</taxon>
        <taxon>Alphaproteobacteria</taxon>
        <taxon>Hyphomicrobiales</taxon>
        <taxon>Xanthobacteraceae</taxon>
        <taxon>Ancylobacter</taxon>
    </lineage>
</organism>
<dbReference type="Gene3D" id="2.30.110.10">
    <property type="entry name" value="Electron Transport, Fmn-binding Protein, Chain A"/>
    <property type="match status" value="1"/>
</dbReference>
<dbReference type="AlphaFoldDB" id="A0A2W5KIT3"/>
<name>A0A2W5KIT3_ANCNO</name>
<dbReference type="Proteomes" id="UP000249577">
    <property type="component" value="Unassembled WGS sequence"/>
</dbReference>
<protein>
    <submittedName>
        <fullName evidence="1">Pyridoxamine 5'-phosphate oxidase family protein</fullName>
    </submittedName>
</protein>
<proteinExistence type="predicted"/>
<dbReference type="Pfam" id="PF12900">
    <property type="entry name" value="Pyridox_ox_2"/>
    <property type="match status" value="1"/>
</dbReference>
<dbReference type="InterPro" id="IPR024747">
    <property type="entry name" value="Pyridox_Oxase-rel"/>
</dbReference>
<dbReference type="InterPro" id="IPR012349">
    <property type="entry name" value="Split_barrel_FMN-bd"/>
</dbReference>
<evidence type="ECO:0000313" key="2">
    <source>
        <dbReference type="Proteomes" id="UP000249577"/>
    </source>
</evidence>
<dbReference type="SUPFAM" id="SSF50475">
    <property type="entry name" value="FMN-binding split barrel"/>
    <property type="match status" value="1"/>
</dbReference>
<evidence type="ECO:0000313" key="1">
    <source>
        <dbReference type="EMBL" id="PZQ15929.1"/>
    </source>
</evidence>